<name>A0A6C0K0G1_9ZZZZ</name>
<organism evidence="1">
    <name type="scientific">viral metagenome</name>
    <dbReference type="NCBI Taxonomy" id="1070528"/>
    <lineage>
        <taxon>unclassified sequences</taxon>
        <taxon>metagenomes</taxon>
        <taxon>organismal metagenomes</taxon>
    </lineage>
</organism>
<protein>
    <submittedName>
        <fullName evidence="1">Uncharacterized protein</fullName>
    </submittedName>
</protein>
<evidence type="ECO:0000313" key="1">
    <source>
        <dbReference type="EMBL" id="QHU11189.1"/>
    </source>
</evidence>
<dbReference type="AlphaFoldDB" id="A0A6C0K0G1"/>
<reference evidence="1" key="1">
    <citation type="journal article" date="2020" name="Nature">
        <title>Giant virus diversity and host interactions through global metagenomics.</title>
        <authorList>
            <person name="Schulz F."/>
            <person name="Roux S."/>
            <person name="Paez-Espino D."/>
            <person name="Jungbluth S."/>
            <person name="Walsh D.A."/>
            <person name="Denef V.J."/>
            <person name="McMahon K.D."/>
            <person name="Konstantinidis K.T."/>
            <person name="Eloe-Fadrosh E.A."/>
            <person name="Kyrpides N.C."/>
            <person name="Woyke T."/>
        </authorList>
    </citation>
    <scope>NUCLEOTIDE SEQUENCE</scope>
    <source>
        <strain evidence="1">GVMAG-S-1101165-84</strain>
    </source>
</reference>
<sequence length="108" mass="11927">MVKLNAFLIIVSLLVLLICVYCVSCIYIEPFDDLPASPPTPVTADTHATIQNAHEQIPVIDLKLVQSIKDGLKGIIAKKPEVITAIKDVLSEPTIHNTLMDILFMFKN</sequence>
<proteinExistence type="predicted"/>
<accession>A0A6C0K0G1</accession>
<dbReference type="EMBL" id="MN740779">
    <property type="protein sequence ID" value="QHU11189.1"/>
    <property type="molecule type" value="Genomic_DNA"/>
</dbReference>